<keyword evidence="3" id="KW-1185">Reference proteome</keyword>
<sequence>MKIGIVNAGNLGMSLAVPLAKRGHDVMLSKDTHPDQLQRRMRAFSLERGLNEAEIKKFKYGSLLDAANYGDVVIFSAYFPRLHHVLNELRNAGITFSGKIVIETMNALNVDADFNHYHDFEYMKRT</sequence>
<organism evidence="2 3">
    <name type="scientific">Fusarium torreyae</name>
    <dbReference type="NCBI Taxonomy" id="1237075"/>
    <lineage>
        <taxon>Eukaryota</taxon>
        <taxon>Fungi</taxon>
        <taxon>Dikarya</taxon>
        <taxon>Ascomycota</taxon>
        <taxon>Pezizomycotina</taxon>
        <taxon>Sordariomycetes</taxon>
        <taxon>Hypocreomycetidae</taxon>
        <taxon>Hypocreales</taxon>
        <taxon>Nectriaceae</taxon>
        <taxon>Fusarium</taxon>
    </lineage>
</organism>
<gene>
    <name evidence="2" type="ORF">NW762_007473</name>
</gene>
<comment type="caution">
    <text evidence="2">The sequence shown here is derived from an EMBL/GenBank/DDBJ whole genome shotgun (WGS) entry which is preliminary data.</text>
</comment>
<dbReference type="Pfam" id="PF03807">
    <property type="entry name" value="F420_oxidored"/>
    <property type="match status" value="1"/>
</dbReference>
<dbReference type="Proteomes" id="UP001152049">
    <property type="component" value="Unassembled WGS sequence"/>
</dbReference>
<evidence type="ECO:0000313" key="3">
    <source>
        <dbReference type="Proteomes" id="UP001152049"/>
    </source>
</evidence>
<proteinExistence type="predicted"/>
<dbReference type="AlphaFoldDB" id="A0A9W8S060"/>
<dbReference type="EMBL" id="JAOQAZ010000014">
    <property type="protein sequence ID" value="KAJ4259544.1"/>
    <property type="molecule type" value="Genomic_DNA"/>
</dbReference>
<name>A0A9W8S060_9HYPO</name>
<evidence type="ECO:0000259" key="1">
    <source>
        <dbReference type="Pfam" id="PF03807"/>
    </source>
</evidence>
<dbReference type="InterPro" id="IPR028939">
    <property type="entry name" value="P5C_Rdtase_cat_N"/>
</dbReference>
<dbReference type="Gene3D" id="3.40.50.720">
    <property type="entry name" value="NAD(P)-binding Rossmann-like Domain"/>
    <property type="match status" value="1"/>
</dbReference>
<reference evidence="2" key="1">
    <citation type="submission" date="2022-09" db="EMBL/GenBank/DDBJ databases">
        <title>Fusarium specimens isolated from Avocado Roots.</title>
        <authorList>
            <person name="Stajich J."/>
            <person name="Roper C."/>
            <person name="Heimlech-Rivalta G."/>
        </authorList>
    </citation>
    <scope>NUCLEOTIDE SEQUENCE</scope>
    <source>
        <strain evidence="2">CF00136</strain>
    </source>
</reference>
<dbReference type="OrthoDB" id="550646at2759"/>
<feature type="domain" description="Pyrroline-5-carboxylate reductase catalytic N-terminal" evidence="1">
    <location>
        <begin position="2"/>
        <end position="106"/>
    </location>
</feature>
<dbReference type="SUPFAM" id="SSF51735">
    <property type="entry name" value="NAD(P)-binding Rossmann-fold domains"/>
    <property type="match status" value="1"/>
</dbReference>
<accession>A0A9W8S060</accession>
<dbReference type="InterPro" id="IPR036291">
    <property type="entry name" value="NAD(P)-bd_dom_sf"/>
</dbReference>
<protein>
    <recommendedName>
        <fullName evidence="1">Pyrroline-5-carboxylate reductase catalytic N-terminal domain-containing protein</fullName>
    </recommendedName>
</protein>
<evidence type="ECO:0000313" key="2">
    <source>
        <dbReference type="EMBL" id="KAJ4259544.1"/>
    </source>
</evidence>